<evidence type="ECO:0000256" key="7">
    <source>
        <dbReference type="ARBA" id="ARBA00023157"/>
    </source>
</evidence>
<evidence type="ECO:0000259" key="10">
    <source>
        <dbReference type="PROSITE" id="PS51403"/>
    </source>
</evidence>
<evidence type="ECO:0000256" key="5">
    <source>
        <dbReference type="ARBA" id="ARBA00022869"/>
    </source>
</evidence>
<feature type="region of interest" description="Disordered" evidence="9">
    <location>
        <begin position="1"/>
        <end position="140"/>
    </location>
</feature>
<evidence type="ECO:0000256" key="6">
    <source>
        <dbReference type="ARBA" id="ARBA00023119"/>
    </source>
</evidence>
<accession>A0A9J6C0S0</accession>
<dbReference type="EMBL" id="JADBJN010000002">
    <property type="protein sequence ID" value="KAG5675086.1"/>
    <property type="molecule type" value="Genomic_DNA"/>
</dbReference>
<dbReference type="InterPro" id="IPR008160">
    <property type="entry name" value="Collagen"/>
</dbReference>
<reference evidence="11" key="1">
    <citation type="submission" date="2021-03" db="EMBL/GenBank/DDBJ databases">
        <title>Chromosome level genome of the anhydrobiotic midge Polypedilum vanderplanki.</title>
        <authorList>
            <person name="Yoshida Y."/>
            <person name="Kikawada T."/>
            <person name="Gusev O."/>
        </authorList>
    </citation>
    <scope>NUCLEOTIDE SEQUENCE</scope>
    <source>
        <strain evidence="11">NIAS01</strain>
        <tissue evidence="11">Whole body or cell culture</tissue>
    </source>
</reference>
<evidence type="ECO:0000313" key="12">
    <source>
        <dbReference type="Proteomes" id="UP001107558"/>
    </source>
</evidence>
<evidence type="ECO:0000256" key="2">
    <source>
        <dbReference type="ARBA" id="ARBA00022525"/>
    </source>
</evidence>
<dbReference type="SMART" id="SM00111">
    <property type="entry name" value="C4"/>
    <property type="match status" value="2"/>
</dbReference>
<evidence type="ECO:0000256" key="3">
    <source>
        <dbReference type="ARBA" id="ARBA00022530"/>
    </source>
</evidence>
<dbReference type="InterPro" id="IPR001442">
    <property type="entry name" value="Collagen_IV_NC"/>
</dbReference>
<dbReference type="Gene3D" id="2.170.240.10">
    <property type="entry name" value="Collagen IV, non-collagenous"/>
    <property type="match status" value="1"/>
</dbReference>
<dbReference type="InterPro" id="IPR016187">
    <property type="entry name" value="CTDL_fold"/>
</dbReference>
<dbReference type="PANTHER" id="PTHR24023">
    <property type="entry name" value="COLLAGEN ALPHA"/>
    <property type="match status" value="1"/>
</dbReference>
<evidence type="ECO:0000256" key="8">
    <source>
        <dbReference type="ARBA" id="ARBA00064856"/>
    </source>
</evidence>
<dbReference type="Pfam" id="PF01413">
    <property type="entry name" value="C4"/>
    <property type="match status" value="2"/>
</dbReference>
<dbReference type="GO" id="GO:0005615">
    <property type="term" value="C:extracellular space"/>
    <property type="evidence" value="ECO:0007669"/>
    <property type="project" value="TreeGrafter"/>
</dbReference>
<keyword evidence="5" id="KW-0084">Basement membrane</keyword>
<feature type="domain" description="Collagen IV NC1" evidence="10">
    <location>
        <begin position="200"/>
        <end position="422"/>
    </location>
</feature>
<keyword evidence="4" id="KW-0677">Repeat</keyword>
<keyword evidence="12" id="KW-1185">Reference proteome</keyword>
<dbReference type="FunFam" id="2.170.240.10:FF:000001">
    <property type="entry name" value="Collagen IV alpha 1 chain"/>
    <property type="match status" value="1"/>
</dbReference>
<proteinExistence type="predicted"/>
<comment type="caution">
    <text evidence="11">The sequence shown here is derived from an EMBL/GenBank/DDBJ whole genome shotgun (WGS) entry which is preliminary data.</text>
</comment>
<dbReference type="GO" id="GO:0005594">
    <property type="term" value="C:collagen type IX trimer"/>
    <property type="evidence" value="ECO:0007669"/>
    <property type="project" value="TreeGrafter"/>
</dbReference>
<dbReference type="GO" id="GO:0030020">
    <property type="term" value="F:extracellular matrix structural constituent conferring tensile strength"/>
    <property type="evidence" value="ECO:0007669"/>
    <property type="project" value="TreeGrafter"/>
</dbReference>
<keyword evidence="7" id="KW-1015">Disulfide bond</keyword>
<dbReference type="SUPFAM" id="SSF56436">
    <property type="entry name" value="C-type lectin-like"/>
    <property type="match status" value="2"/>
</dbReference>
<organism evidence="11 12">
    <name type="scientific">Polypedilum vanderplanki</name>
    <name type="common">Sleeping chironomid midge</name>
    <dbReference type="NCBI Taxonomy" id="319348"/>
    <lineage>
        <taxon>Eukaryota</taxon>
        <taxon>Metazoa</taxon>
        <taxon>Ecdysozoa</taxon>
        <taxon>Arthropoda</taxon>
        <taxon>Hexapoda</taxon>
        <taxon>Insecta</taxon>
        <taxon>Pterygota</taxon>
        <taxon>Neoptera</taxon>
        <taxon>Endopterygota</taxon>
        <taxon>Diptera</taxon>
        <taxon>Nematocera</taxon>
        <taxon>Chironomoidea</taxon>
        <taxon>Chironomidae</taxon>
        <taxon>Chironominae</taxon>
        <taxon>Polypedilum</taxon>
        <taxon>Polypedilum</taxon>
    </lineage>
</organism>
<comment type="subunit">
    <text evidence="8">Trimers of two alpha 1(IV) and one alpha 2(IV) chain. Type IV collagen forms a mesh-like network linked through intermolecular interactions between 7S domains and between NC1 domains.</text>
</comment>
<dbReference type="PROSITE" id="PS51403">
    <property type="entry name" value="NC1_IV"/>
    <property type="match status" value="1"/>
</dbReference>
<keyword evidence="2" id="KW-0964">Secreted</keyword>
<dbReference type="InterPro" id="IPR036954">
    <property type="entry name" value="Collagen_IV_NC_sf"/>
</dbReference>
<evidence type="ECO:0000256" key="9">
    <source>
        <dbReference type="SAM" id="MobiDB-lite"/>
    </source>
</evidence>
<dbReference type="GO" id="GO:0009792">
    <property type="term" value="P:embryo development ending in birth or egg hatching"/>
    <property type="evidence" value="ECO:0007669"/>
    <property type="project" value="UniProtKB-ARBA"/>
</dbReference>
<gene>
    <name evidence="11" type="ORF">PVAND_005018</name>
</gene>
<dbReference type="AlphaFoldDB" id="A0A9J6C0S0"/>
<feature type="compositionally biased region" description="Low complexity" evidence="9">
    <location>
        <begin position="46"/>
        <end position="58"/>
    </location>
</feature>
<comment type="subcellular location">
    <subcellularLocation>
        <location evidence="1">Secreted</location>
        <location evidence="1">Extracellular space</location>
        <location evidence="1">Extracellular matrix</location>
        <location evidence="1">Basement membrane</location>
    </subcellularLocation>
</comment>
<protein>
    <recommendedName>
        <fullName evidence="10">Collagen IV NC1 domain-containing protein</fullName>
    </recommendedName>
</protein>
<keyword evidence="6" id="KW-0176">Collagen</keyword>
<sequence length="422" mass="44417">MRAAYRDGVPGIEGRKGERGFPGAKGEQGLPGPIGLQGEKGDIGFPGKNGINGIPGIKGNKGEQGPPGFDGPPGLPGDKGFPGPRGPEGKPGLQGLQGEKGEPGLQAPPPIVGKPGLPGPQGQKGDRGPPGEPGLIGLQGERGEQGEIGLIGIEGQRGPPGPRGEIGLAGPPGRDGAPGLPGLKGNPGAPCSPAQDYLTGLLLVKHSQSEEIPQCDPGHVKLWEGYSLMYVDGNDYPANQDLGSPGSCVRKFSTMPVMACGQNNVCNYASRNDRTFWLSTSKEIPMMPVSEFEMRPYISRCTVCEVPSNVIAVHSQSLQVPECPYGWDSLWIGYTFMMHTAVGHGGGGQALASPGSCLQDFRATPFIECNGGKGQCHYYETMTSFWMVTIDQQNQFRTPEQQTLKAGSLHTKVSRCNVCIRI</sequence>
<dbReference type="PANTHER" id="PTHR24023:SF372">
    <property type="entry name" value="COLLAGEN ALPHA-1(XVI) CHAIN"/>
    <property type="match status" value="1"/>
</dbReference>
<dbReference type="GO" id="GO:0005604">
    <property type="term" value="C:basement membrane"/>
    <property type="evidence" value="ECO:0007669"/>
    <property type="project" value="UniProtKB-SubCell"/>
</dbReference>
<name>A0A9J6C0S0_POLVA</name>
<dbReference type="Proteomes" id="UP001107558">
    <property type="component" value="Chromosome 2"/>
</dbReference>
<dbReference type="InterPro" id="IPR050149">
    <property type="entry name" value="Collagen_superfamily"/>
</dbReference>
<evidence type="ECO:0000256" key="4">
    <source>
        <dbReference type="ARBA" id="ARBA00022737"/>
    </source>
</evidence>
<evidence type="ECO:0000313" key="11">
    <source>
        <dbReference type="EMBL" id="KAG5675086.1"/>
    </source>
</evidence>
<dbReference type="GO" id="GO:0030198">
    <property type="term" value="P:extracellular matrix organization"/>
    <property type="evidence" value="ECO:0007669"/>
    <property type="project" value="TreeGrafter"/>
</dbReference>
<dbReference type="OrthoDB" id="10071882at2759"/>
<evidence type="ECO:0000256" key="1">
    <source>
        <dbReference type="ARBA" id="ARBA00004302"/>
    </source>
</evidence>
<dbReference type="Pfam" id="PF01391">
    <property type="entry name" value="Collagen"/>
    <property type="match status" value="2"/>
</dbReference>
<keyword evidence="3" id="KW-0272">Extracellular matrix</keyword>